<feature type="compositionally biased region" description="Basic and acidic residues" evidence="1">
    <location>
        <begin position="335"/>
        <end position="344"/>
    </location>
</feature>
<feature type="region of interest" description="Disordered" evidence="1">
    <location>
        <begin position="335"/>
        <end position="356"/>
    </location>
</feature>
<dbReference type="GeneTree" id="ENSGT00940000157340"/>
<dbReference type="PANTHER" id="PTHR17271:SF14">
    <property type="entry name" value="TRIO AND F-ACTIN-BINDING PROTEIN-LIKE ISOFORM X1"/>
    <property type="match status" value="1"/>
</dbReference>
<dbReference type="InterPro" id="IPR011993">
    <property type="entry name" value="PH-like_dom_sf"/>
</dbReference>
<evidence type="ECO:0000313" key="4">
    <source>
        <dbReference type="Proteomes" id="UP000694557"/>
    </source>
</evidence>
<dbReference type="SUPFAM" id="SSF50729">
    <property type="entry name" value="PH domain-like"/>
    <property type="match status" value="1"/>
</dbReference>
<feature type="region of interest" description="Disordered" evidence="1">
    <location>
        <begin position="76"/>
        <end position="154"/>
    </location>
</feature>
<organism evidence="3 4">
    <name type="scientific">Oncorhynchus kisutch</name>
    <name type="common">Coho salmon</name>
    <name type="synonym">Salmo kisutch</name>
    <dbReference type="NCBI Taxonomy" id="8019"/>
    <lineage>
        <taxon>Eukaryota</taxon>
        <taxon>Metazoa</taxon>
        <taxon>Chordata</taxon>
        <taxon>Craniata</taxon>
        <taxon>Vertebrata</taxon>
        <taxon>Euteleostomi</taxon>
        <taxon>Actinopterygii</taxon>
        <taxon>Neopterygii</taxon>
        <taxon>Teleostei</taxon>
        <taxon>Protacanthopterygii</taxon>
        <taxon>Salmoniformes</taxon>
        <taxon>Salmonidae</taxon>
        <taxon>Salmoninae</taxon>
        <taxon>Oncorhynchus</taxon>
    </lineage>
</organism>
<name>A0A8C7CYW0_ONCKI</name>
<proteinExistence type="predicted"/>
<feature type="compositionally biased region" description="Basic and acidic residues" evidence="1">
    <location>
        <begin position="385"/>
        <end position="462"/>
    </location>
</feature>
<dbReference type="AlphaFoldDB" id="A0A8C7CYW0"/>
<dbReference type="GO" id="GO:0015629">
    <property type="term" value="C:actin cytoskeleton"/>
    <property type="evidence" value="ECO:0007669"/>
    <property type="project" value="TreeGrafter"/>
</dbReference>
<dbReference type="PANTHER" id="PTHR17271">
    <property type="entry name" value="PLECKSTRIN HOMOLOGY PH DOMAIN-CONTAINING PROTEIN"/>
    <property type="match status" value="1"/>
</dbReference>
<reference evidence="3" key="1">
    <citation type="submission" date="2025-08" db="UniProtKB">
        <authorList>
            <consortium name="Ensembl"/>
        </authorList>
    </citation>
    <scope>IDENTIFICATION</scope>
</reference>
<dbReference type="Proteomes" id="UP000694557">
    <property type="component" value="Unassembled WGS sequence"/>
</dbReference>
<dbReference type="GO" id="GO:0051015">
    <property type="term" value="F:actin filament binding"/>
    <property type="evidence" value="ECO:0007669"/>
    <property type="project" value="TreeGrafter"/>
</dbReference>
<dbReference type="InterPro" id="IPR052223">
    <property type="entry name" value="Actin_Cytoskeleton_Reg"/>
</dbReference>
<sequence length="474" mass="55329">MRDAALSFYMDSEAEESDDLDGEIDLTTCMNVQDFDVEKNYGFQIHTKKVVFTLSASTSRIRRKWVNVLKRTIQPRHSSDITPRSDKERENSQPVSSRQPPSVLTCEDSDPQTTISTSNLCQMDSLAPDLDDTSPNTSSDSQREAGEGWDREQAKRLEERNRWFEGGIPFREMGSRWDSLDLKKASVPVPVTHTMDMDVNNKWVEFESLTFREMSALSLIGAQTNQTNQTIPNQTIQTTSATVFQREALSLRQQVECLRKERVEMGMEVPWAPCGQRLEAMEAAHRRDLMELQESHAREVRELQRQRESLLQEESQATAQAVEALKEAHREELEREVEKARRMTEGGGHMDTTYRAQTPQADALHSELDVLSERYSQKCLELNRAEQRGGDRETELSWKDREMEQLRRENQVREQKEGEREQREREQRERREGERKSRERQKKERVGEREQSEKEREQRESESEQSVMRLTNNK</sequence>
<feature type="compositionally biased region" description="Basic and acidic residues" evidence="1">
    <location>
        <begin position="141"/>
        <end position="154"/>
    </location>
</feature>
<reference evidence="3" key="2">
    <citation type="submission" date="2025-09" db="UniProtKB">
        <authorList>
            <consortium name="Ensembl"/>
        </authorList>
    </citation>
    <scope>IDENTIFICATION</scope>
</reference>
<feature type="compositionally biased region" description="Low complexity" evidence="1">
    <location>
        <begin position="92"/>
        <end position="103"/>
    </location>
</feature>
<keyword evidence="4" id="KW-1185">Reference proteome</keyword>
<dbReference type="Gene3D" id="2.30.29.30">
    <property type="entry name" value="Pleckstrin-homology domain (PH domain)/Phosphotyrosine-binding domain (PTB)"/>
    <property type="match status" value="1"/>
</dbReference>
<dbReference type="GO" id="GO:1900026">
    <property type="term" value="P:positive regulation of substrate adhesion-dependent cell spreading"/>
    <property type="evidence" value="ECO:0007669"/>
    <property type="project" value="TreeGrafter"/>
</dbReference>
<evidence type="ECO:0000256" key="1">
    <source>
        <dbReference type="SAM" id="MobiDB-lite"/>
    </source>
</evidence>
<dbReference type="Ensembl" id="ENSOKIT00005011754.1">
    <property type="protein sequence ID" value="ENSOKIP00005011044.1"/>
    <property type="gene ID" value="ENSOKIG00005004987.1"/>
</dbReference>
<protein>
    <recommendedName>
        <fullName evidence="2">PH domain-containing protein</fullName>
    </recommendedName>
</protein>
<gene>
    <name evidence="3" type="primary">LOC109883668</name>
</gene>
<evidence type="ECO:0000313" key="3">
    <source>
        <dbReference type="Ensembl" id="ENSOKIP00005011044.1"/>
    </source>
</evidence>
<feature type="region of interest" description="Disordered" evidence="1">
    <location>
        <begin position="385"/>
        <end position="474"/>
    </location>
</feature>
<feature type="compositionally biased region" description="Basic and acidic residues" evidence="1">
    <location>
        <begin position="77"/>
        <end position="91"/>
    </location>
</feature>
<feature type="domain" description="PH" evidence="2">
    <location>
        <begin position="1"/>
        <end position="74"/>
    </location>
</feature>
<dbReference type="PROSITE" id="PS50003">
    <property type="entry name" value="PH_DOMAIN"/>
    <property type="match status" value="1"/>
</dbReference>
<feature type="compositionally biased region" description="Polar residues" evidence="1">
    <location>
        <begin position="111"/>
        <end position="122"/>
    </location>
</feature>
<accession>A0A8C7CYW0</accession>
<dbReference type="Pfam" id="PF00169">
    <property type="entry name" value="PH"/>
    <property type="match status" value="1"/>
</dbReference>
<dbReference type="InterPro" id="IPR001849">
    <property type="entry name" value="PH_domain"/>
</dbReference>
<evidence type="ECO:0000259" key="2">
    <source>
        <dbReference type="PROSITE" id="PS50003"/>
    </source>
</evidence>